<reference evidence="3" key="1">
    <citation type="journal article" date="2014" name="Int. J. Syst. Evol. Microbiol.">
        <title>Complete genome of a new Firmicutes species belonging to the dominant human colonic microbiota ('Ruminococcus bicirculans') reveals two chromosomes and a selective capacity to utilize plant glucans.</title>
        <authorList>
            <consortium name="NISC Comparative Sequencing Program"/>
            <person name="Wegmann U."/>
            <person name="Louis P."/>
            <person name="Goesmann A."/>
            <person name="Henrissat B."/>
            <person name="Duncan S.H."/>
            <person name="Flint H.J."/>
        </authorList>
    </citation>
    <scope>NUCLEOTIDE SEQUENCE</scope>
    <source>
        <strain evidence="3">NBRC 107710</strain>
    </source>
</reference>
<evidence type="ECO:0000313" key="4">
    <source>
        <dbReference type="EMBL" id="MBB3902916.1"/>
    </source>
</evidence>
<comment type="similarity">
    <text evidence="1">Belongs to the RelE toxin family.</text>
</comment>
<dbReference type="InterPro" id="IPR007712">
    <property type="entry name" value="RelE/ParE_toxin"/>
</dbReference>
<reference evidence="6" key="2">
    <citation type="journal article" date="2019" name="Int. J. Syst. Evol. Microbiol.">
        <title>The Global Catalogue of Microorganisms (GCM) 10K type strain sequencing project: providing services to taxonomists for standard genome sequencing and annotation.</title>
        <authorList>
            <consortium name="The Broad Institute Genomics Platform"/>
            <consortium name="The Broad Institute Genome Sequencing Center for Infectious Disease"/>
            <person name="Wu L."/>
            <person name="Ma J."/>
        </authorList>
    </citation>
    <scope>NUCLEOTIDE SEQUENCE [LARGE SCALE GENOMIC DNA]</scope>
    <source>
        <strain evidence="6">NBRC 107710</strain>
    </source>
</reference>
<reference evidence="3" key="4">
    <citation type="submission" date="2023-01" db="EMBL/GenBank/DDBJ databases">
        <title>Draft genome sequence of Methylobacterium brachythecii strain NBRC 107710.</title>
        <authorList>
            <person name="Sun Q."/>
            <person name="Mori K."/>
        </authorList>
    </citation>
    <scope>NUCLEOTIDE SEQUENCE</scope>
    <source>
        <strain evidence="3">NBRC 107710</strain>
    </source>
</reference>
<organism evidence="4 5">
    <name type="scientific">Methylobacterium brachythecii</name>
    <dbReference type="NCBI Taxonomy" id="1176177"/>
    <lineage>
        <taxon>Bacteria</taxon>
        <taxon>Pseudomonadati</taxon>
        <taxon>Pseudomonadota</taxon>
        <taxon>Alphaproteobacteria</taxon>
        <taxon>Hyphomicrobiales</taxon>
        <taxon>Methylobacteriaceae</taxon>
        <taxon>Methylobacterium</taxon>
    </lineage>
</organism>
<comment type="caution">
    <text evidence="4">The sequence shown here is derived from an EMBL/GenBank/DDBJ whole genome shotgun (WGS) entry which is preliminary data.</text>
</comment>
<dbReference type="RefSeq" id="WP_183505374.1">
    <property type="nucleotide sequence ID" value="NZ_BSPG01000007.1"/>
</dbReference>
<sequence length="98" mass="11213">MGRIGNRPRARRDLIEIWRYVAEDNEIAADQLLDRIDGVLTMLGGRPFAGRERSELADGLRSFPVGNYVLFYLPIENGIELVRVLSRYLDIATDDFDN</sequence>
<evidence type="ECO:0000313" key="6">
    <source>
        <dbReference type="Proteomes" id="UP001156881"/>
    </source>
</evidence>
<dbReference type="Proteomes" id="UP001156881">
    <property type="component" value="Unassembled WGS sequence"/>
</dbReference>
<dbReference type="Proteomes" id="UP000517759">
    <property type="component" value="Unassembled WGS sequence"/>
</dbReference>
<evidence type="ECO:0000256" key="1">
    <source>
        <dbReference type="ARBA" id="ARBA00006226"/>
    </source>
</evidence>
<dbReference type="EMBL" id="BSPG01000007">
    <property type="protein sequence ID" value="GLS43842.1"/>
    <property type="molecule type" value="Genomic_DNA"/>
</dbReference>
<accession>A0A7W6F7C0</accession>
<dbReference type="EMBL" id="JACIDN010000004">
    <property type="protein sequence ID" value="MBB3902916.1"/>
    <property type="molecule type" value="Genomic_DNA"/>
</dbReference>
<dbReference type="InterPro" id="IPR035093">
    <property type="entry name" value="RelE/ParE_toxin_dom_sf"/>
</dbReference>
<dbReference type="Gene3D" id="3.30.2310.20">
    <property type="entry name" value="RelE-like"/>
    <property type="match status" value="1"/>
</dbReference>
<evidence type="ECO:0000313" key="3">
    <source>
        <dbReference type="EMBL" id="GLS43842.1"/>
    </source>
</evidence>
<dbReference type="InterPro" id="IPR051803">
    <property type="entry name" value="TA_system_RelE-like_toxin"/>
</dbReference>
<keyword evidence="6" id="KW-1185">Reference proteome</keyword>
<dbReference type="AlphaFoldDB" id="A0A7W6F7C0"/>
<keyword evidence="2" id="KW-1277">Toxin-antitoxin system</keyword>
<name>A0A7W6F7C0_9HYPH</name>
<evidence type="ECO:0000256" key="2">
    <source>
        <dbReference type="ARBA" id="ARBA00022649"/>
    </source>
</evidence>
<reference evidence="4 5" key="3">
    <citation type="submission" date="2020-08" db="EMBL/GenBank/DDBJ databases">
        <title>Genomic Encyclopedia of Type Strains, Phase IV (KMG-IV): sequencing the most valuable type-strain genomes for metagenomic binning, comparative biology and taxonomic classification.</title>
        <authorList>
            <person name="Goeker M."/>
        </authorList>
    </citation>
    <scope>NUCLEOTIDE SEQUENCE [LARGE SCALE GENOMIC DNA]</scope>
    <source>
        <strain evidence="4 5">DSM 24105</strain>
    </source>
</reference>
<evidence type="ECO:0000313" key="5">
    <source>
        <dbReference type="Proteomes" id="UP000517759"/>
    </source>
</evidence>
<gene>
    <name evidence="3" type="ORF">GCM10007884_18270</name>
    <name evidence="4" type="ORF">GGR33_002418</name>
</gene>
<protein>
    <submittedName>
        <fullName evidence="3">Plasmid stabilization protein</fullName>
    </submittedName>
    <submittedName>
        <fullName evidence="4">Toxin ParE1/3/4</fullName>
    </submittedName>
</protein>
<dbReference type="PANTHER" id="PTHR33755">
    <property type="entry name" value="TOXIN PARE1-RELATED"/>
    <property type="match status" value="1"/>
</dbReference>
<dbReference type="PANTHER" id="PTHR33755:SF6">
    <property type="entry name" value="PLASMID STABILIZATION SYSTEM PROTEIN"/>
    <property type="match status" value="1"/>
</dbReference>
<dbReference type="Pfam" id="PF05016">
    <property type="entry name" value="ParE_toxin"/>
    <property type="match status" value="1"/>
</dbReference>
<proteinExistence type="inferred from homology"/>